<evidence type="ECO:0000256" key="5">
    <source>
        <dbReference type="ARBA" id="ARBA00022475"/>
    </source>
</evidence>
<evidence type="ECO:0000256" key="14">
    <source>
        <dbReference type="SAM" id="MobiDB-lite"/>
    </source>
</evidence>
<dbReference type="AlphaFoldDB" id="A0A1H3A7H2"/>
<keyword evidence="7 13" id="KW-0812">Transmembrane</keyword>
<comment type="subcellular location">
    <subcellularLocation>
        <location evidence="2 13">Cell membrane</location>
        <topology evidence="2 13">Multi-pass membrane protein</topology>
    </subcellularLocation>
</comment>
<sequence>MPRLVIVPVIAAIALLLWLWGSGGFDSIAAWAAGEQRDFQNHIARTLRALRSGDAGALTLLMTLCFAYGFFHAVGPGHGKVLIGGYGLGRQVPWVRLSLISLVSSLGQAVTAVALVYAGVLVFNLSRTQMVGAAEDYMAPFSYAAIGAIGVWLTIRAIRKFARMRAAAAHDHHHHDHSHDHGHDHSHDHGACSECGHKHGPTVEEVENASSLRDALILIGGIAMRPCTGALFVLIITWQMGIAYAGIAGAFAMALGTAVVTIAVGVAAVTMRAGLLGSFAASPLAARIVPAIELLAGLLILVIASGLLLRAL</sequence>
<accession>A0A1H3A7H2</accession>
<evidence type="ECO:0000256" key="7">
    <source>
        <dbReference type="ARBA" id="ARBA00022692"/>
    </source>
</evidence>
<dbReference type="RefSeq" id="WP_089947530.1">
    <property type="nucleotide sequence ID" value="NZ_FNOI01000005.1"/>
</dbReference>
<feature type="transmembrane region" description="Helical" evidence="13">
    <location>
        <begin position="137"/>
        <end position="155"/>
    </location>
</feature>
<organism evidence="15 16">
    <name type="scientific">Litoreibacter albidus</name>
    <dbReference type="NCBI Taxonomy" id="670155"/>
    <lineage>
        <taxon>Bacteria</taxon>
        <taxon>Pseudomonadati</taxon>
        <taxon>Pseudomonadota</taxon>
        <taxon>Alphaproteobacteria</taxon>
        <taxon>Rhodobacterales</taxon>
        <taxon>Roseobacteraceae</taxon>
        <taxon>Litoreibacter</taxon>
    </lineage>
</organism>
<comment type="function">
    <text evidence="1">Efflux system for nickel and cobalt.</text>
</comment>
<dbReference type="PANTHER" id="PTHR40659">
    <property type="entry name" value="NICKEL/COBALT EFFLUX SYSTEM RCNA"/>
    <property type="match status" value="1"/>
</dbReference>
<dbReference type="GO" id="GO:0032025">
    <property type="term" value="P:response to cobalt ion"/>
    <property type="evidence" value="ECO:0007669"/>
    <property type="project" value="TreeGrafter"/>
</dbReference>
<dbReference type="InterPro" id="IPR011541">
    <property type="entry name" value="Ni/Co_transpt_high_affinity"/>
</dbReference>
<protein>
    <recommendedName>
        <fullName evidence="13">Nickel/cobalt efflux system</fullName>
    </recommendedName>
</protein>
<evidence type="ECO:0000256" key="11">
    <source>
        <dbReference type="ARBA" id="ARBA00023136"/>
    </source>
</evidence>
<dbReference type="STRING" id="670155.SAMN04488001_2771"/>
<keyword evidence="8 13" id="KW-1133">Transmembrane helix</keyword>
<keyword evidence="4 13" id="KW-0813">Transport</keyword>
<evidence type="ECO:0000313" key="16">
    <source>
        <dbReference type="Proteomes" id="UP000199441"/>
    </source>
</evidence>
<feature type="region of interest" description="Disordered" evidence="14">
    <location>
        <begin position="172"/>
        <end position="191"/>
    </location>
</feature>
<keyword evidence="9" id="KW-0406">Ion transport</keyword>
<evidence type="ECO:0000256" key="6">
    <source>
        <dbReference type="ARBA" id="ARBA00022596"/>
    </source>
</evidence>
<dbReference type="Pfam" id="PF03824">
    <property type="entry name" value="NicO"/>
    <property type="match status" value="1"/>
</dbReference>
<feature type="transmembrane region" description="Helical" evidence="13">
    <location>
        <begin position="56"/>
        <end position="74"/>
    </location>
</feature>
<feature type="compositionally biased region" description="Basic and acidic residues" evidence="14">
    <location>
        <begin position="177"/>
        <end position="191"/>
    </location>
</feature>
<keyword evidence="5" id="KW-1003">Cell membrane</keyword>
<proteinExistence type="inferred from homology"/>
<dbReference type="PANTHER" id="PTHR40659:SF1">
    <property type="entry name" value="NICKEL_COBALT EFFLUX SYSTEM RCNA"/>
    <property type="match status" value="1"/>
</dbReference>
<dbReference type="OrthoDB" id="9812956at2"/>
<dbReference type="GO" id="GO:0015099">
    <property type="term" value="F:nickel cation transmembrane transporter activity"/>
    <property type="evidence" value="ECO:0007669"/>
    <property type="project" value="UniProtKB-UniRule"/>
</dbReference>
<keyword evidence="10" id="KW-0921">Nickel transport</keyword>
<feature type="transmembrane region" description="Helical" evidence="13">
    <location>
        <begin position="288"/>
        <end position="309"/>
    </location>
</feature>
<dbReference type="InterPro" id="IPR051224">
    <property type="entry name" value="NiCoT_RcnA"/>
</dbReference>
<keyword evidence="11 13" id="KW-0472">Membrane</keyword>
<reference evidence="16" key="1">
    <citation type="submission" date="2016-10" db="EMBL/GenBank/DDBJ databases">
        <authorList>
            <person name="Varghese N."/>
            <person name="Submissions S."/>
        </authorList>
    </citation>
    <scope>NUCLEOTIDE SEQUENCE [LARGE SCALE GENOMIC DNA]</scope>
    <source>
        <strain evidence="16">DSM 26922</strain>
    </source>
</reference>
<evidence type="ECO:0000256" key="1">
    <source>
        <dbReference type="ARBA" id="ARBA00002510"/>
    </source>
</evidence>
<comment type="similarity">
    <text evidence="13">Belongs to the NiCoT transporter (TC 2.A.52) family.</text>
</comment>
<dbReference type="EMBL" id="FNOI01000005">
    <property type="protein sequence ID" value="SDX25667.1"/>
    <property type="molecule type" value="Genomic_DNA"/>
</dbReference>
<evidence type="ECO:0000256" key="12">
    <source>
        <dbReference type="ARBA" id="ARBA00023285"/>
    </source>
</evidence>
<evidence type="ECO:0000256" key="8">
    <source>
        <dbReference type="ARBA" id="ARBA00022989"/>
    </source>
</evidence>
<evidence type="ECO:0000313" key="15">
    <source>
        <dbReference type="EMBL" id="SDX25667.1"/>
    </source>
</evidence>
<feature type="transmembrane region" description="Helical" evidence="13">
    <location>
        <begin position="242"/>
        <end position="267"/>
    </location>
</feature>
<dbReference type="GO" id="GO:0006824">
    <property type="term" value="P:cobalt ion transport"/>
    <property type="evidence" value="ECO:0007669"/>
    <property type="project" value="UniProtKB-KW"/>
</dbReference>
<feature type="transmembrane region" description="Helical" evidence="13">
    <location>
        <begin position="215"/>
        <end position="236"/>
    </location>
</feature>
<evidence type="ECO:0000256" key="10">
    <source>
        <dbReference type="ARBA" id="ARBA00023112"/>
    </source>
</evidence>
<keyword evidence="12" id="KW-0170">Cobalt</keyword>
<dbReference type="GO" id="GO:0046583">
    <property type="term" value="F:monoatomic cation efflux transmembrane transporter activity"/>
    <property type="evidence" value="ECO:0007669"/>
    <property type="project" value="TreeGrafter"/>
</dbReference>
<keyword evidence="16" id="KW-1185">Reference proteome</keyword>
<evidence type="ECO:0000256" key="4">
    <source>
        <dbReference type="ARBA" id="ARBA00022448"/>
    </source>
</evidence>
<evidence type="ECO:0000256" key="2">
    <source>
        <dbReference type="ARBA" id="ARBA00004651"/>
    </source>
</evidence>
<dbReference type="GO" id="GO:0005886">
    <property type="term" value="C:plasma membrane"/>
    <property type="evidence" value="ECO:0007669"/>
    <property type="project" value="UniProtKB-SubCell"/>
</dbReference>
<keyword evidence="3" id="KW-0171">Cobalt transport</keyword>
<dbReference type="GO" id="GO:0010045">
    <property type="term" value="P:response to nickel cation"/>
    <property type="evidence" value="ECO:0007669"/>
    <property type="project" value="TreeGrafter"/>
</dbReference>
<evidence type="ECO:0000256" key="9">
    <source>
        <dbReference type="ARBA" id="ARBA00023065"/>
    </source>
</evidence>
<name>A0A1H3A7H2_9RHOB</name>
<keyword evidence="6" id="KW-0533">Nickel</keyword>
<gene>
    <name evidence="15" type="ORF">SAMN04488001_2771</name>
</gene>
<dbReference type="Proteomes" id="UP000199441">
    <property type="component" value="Unassembled WGS sequence"/>
</dbReference>
<evidence type="ECO:0000256" key="3">
    <source>
        <dbReference type="ARBA" id="ARBA00022426"/>
    </source>
</evidence>
<feature type="transmembrane region" description="Helical" evidence="13">
    <location>
        <begin position="94"/>
        <end position="117"/>
    </location>
</feature>
<evidence type="ECO:0000256" key="13">
    <source>
        <dbReference type="RuleBase" id="RU362101"/>
    </source>
</evidence>